<feature type="transmembrane region" description="Helical" evidence="2">
    <location>
        <begin position="153"/>
        <end position="172"/>
    </location>
</feature>
<evidence type="ECO:0000313" key="4">
    <source>
        <dbReference type="Proteomes" id="UP000248706"/>
    </source>
</evidence>
<accession>A0A328VD62</accession>
<dbReference type="RefSeq" id="WP_112428508.1">
    <property type="nucleotide sequence ID" value="NZ_MCIF01000002.1"/>
</dbReference>
<sequence length="191" mass="20773">MSRCERCGYDSPHHVAICPVCGSLTTVSGDYTPPSGGPETPGSTSEPFSYYSPSDWPGSSPGSYADSQPQQAPLSYTPYSPPQQVNVMVVQPQKEVAPLIVELLLSLLLNIYGIGWLMVGETLPGVLLLVGSIVVLWPLLLVSLIIWPVCCGFKLLLIVGLVINSVLLNNYLDRQAARRLMPMPPPPQRQW</sequence>
<reference evidence="3 4" key="1">
    <citation type="submission" date="2016-08" db="EMBL/GenBank/DDBJ databases">
        <title>Analysis of Carbohydrate Active Enzymes in Thermogemmatispora T81 Reveals Carbohydrate Degradation Ability.</title>
        <authorList>
            <person name="Tomazini A."/>
            <person name="Lal S."/>
            <person name="Stott M."/>
            <person name="Henrissat B."/>
            <person name="Polikarpov I."/>
            <person name="Sparling R."/>
            <person name="Levin D.B."/>
        </authorList>
    </citation>
    <scope>NUCLEOTIDE SEQUENCE [LARGE SCALE GENOMIC DNA]</scope>
    <source>
        <strain evidence="3 4">T81</strain>
    </source>
</reference>
<name>A0A328VD62_9CHLR</name>
<keyword evidence="2" id="KW-0472">Membrane</keyword>
<evidence type="ECO:0000313" key="3">
    <source>
        <dbReference type="EMBL" id="RAQ95626.1"/>
    </source>
</evidence>
<dbReference type="Proteomes" id="UP000248706">
    <property type="component" value="Unassembled WGS sequence"/>
</dbReference>
<keyword evidence="2" id="KW-1133">Transmembrane helix</keyword>
<keyword evidence="2" id="KW-0812">Transmembrane</keyword>
<protein>
    <submittedName>
        <fullName evidence="3">Uncharacterized protein</fullName>
    </submittedName>
</protein>
<evidence type="ECO:0000256" key="1">
    <source>
        <dbReference type="SAM" id="MobiDB-lite"/>
    </source>
</evidence>
<dbReference type="AlphaFoldDB" id="A0A328VD62"/>
<feature type="region of interest" description="Disordered" evidence="1">
    <location>
        <begin position="30"/>
        <end position="72"/>
    </location>
</feature>
<feature type="transmembrane region" description="Helical" evidence="2">
    <location>
        <begin position="96"/>
        <end position="119"/>
    </location>
</feature>
<comment type="caution">
    <text evidence="3">The sequence shown here is derived from an EMBL/GenBank/DDBJ whole genome shotgun (WGS) entry which is preliminary data.</text>
</comment>
<organism evidence="3 4">
    <name type="scientific">Thermogemmatispora tikiterensis</name>
    <dbReference type="NCBI Taxonomy" id="1825093"/>
    <lineage>
        <taxon>Bacteria</taxon>
        <taxon>Bacillati</taxon>
        <taxon>Chloroflexota</taxon>
        <taxon>Ktedonobacteria</taxon>
        <taxon>Thermogemmatisporales</taxon>
        <taxon>Thermogemmatisporaceae</taxon>
        <taxon>Thermogemmatispora</taxon>
    </lineage>
</organism>
<evidence type="ECO:0000256" key="2">
    <source>
        <dbReference type="SAM" id="Phobius"/>
    </source>
</evidence>
<keyword evidence="4" id="KW-1185">Reference proteome</keyword>
<dbReference type="OrthoDB" id="162610at2"/>
<feature type="compositionally biased region" description="Low complexity" evidence="1">
    <location>
        <begin position="32"/>
        <end position="64"/>
    </location>
</feature>
<gene>
    <name evidence="3" type="ORF">A4R35_08780</name>
</gene>
<dbReference type="EMBL" id="MCIF01000002">
    <property type="protein sequence ID" value="RAQ95626.1"/>
    <property type="molecule type" value="Genomic_DNA"/>
</dbReference>
<proteinExistence type="predicted"/>